<keyword evidence="1" id="KW-0472">Membrane</keyword>
<keyword evidence="1" id="KW-0812">Transmembrane</keyword>
<gene>
    <name evidence="2" type="ORF">AGLY_008479</name>
</gene>
<sequence>MLSTILTIKDIQIKASFFLNFFKLDMLKNTSLKVRKLLKNIRECDNTHFINKEKKINIFNVLYLSFITPNYSCINFSFCLANFFLDTFFFSASSLGTLATNFCFSARITSIIMLQFYAILNQIKKNLIQLTVNTTVGSVSTSPQTRSTIQHFSRAVTRTPQTSLASDPESCPTFIISYLSTTTNTAIEPSERYTFFLVFNILQVLYGTTERHLLDSLSCLSRVLRQKKTNVLQGNYGELT</sequence>
<keyword evidence="3" id="KW-1185">Reference proteome</keyword>
<dbReference type="Proteomes" id="UP000475862">
    <property type="component" value="Unassembled WGS sequence"/>
</dbReference>
<feature type="transmembrane region" description="Helical" evidence="1">
    <location>
        <begin position="61"/>
        <end position="85"/>
    </location>
</feature>
<proteinExistence type="predicted"/>
<name>A0A6G0TMD2_APHGL</name>
<accession>A0A6G0TMD2</accession>
<protein>
    <submittedName>
        <fullName evidence="2">Uncharacterized protein</fullName>
    </submittedName>
</protein>
<feature type="transmembrane region" description="Helical" evidence="1">
    <location>
        <begin position="97"/>
        <end position="120"/>
    </location>
</feature>
<comment type="caution">
    <text evidence="2">The sequence shown here is derived from an EMBL/GenBank/DDBJ whole genome shotgun (WGS) entry which is preliminary data.</text>
</comment>
<organism evidence="2 3">
    <name type="scientific">Aphis glycines</name>
    <name type="common">Soybean aphid</name>
    <dbReference type="NCBI Taxonomy" id="307491"/>
    <lineage>
        <taxon>Eukaryota</taxon>
        <taxon>Metazoa</taxon>
        <taxon>Ecdysozoa</taxon>
        <taxon>Arthropoda</taxon>
        <taxon>Hexapoda</taxon>
        <taxon>Insecta</taxon>
        <taxon>Pterygota</taxon>
        <taxon>Neoptera</taxon>
        <taxon>Paraneoptera</taxon>
        <taxon>Hemiptera</taxon>
        <taxon>Sternorrhyncha</taxon>
        <taxon>Aphidomorpha</taxon>
        <taxon>Aphidoidea</taxon>
        <taxon>Aphididae</taxon>
        <taxon>Aphidini</taxon>
        <taxon>Aphis</taxon>
        <taxon>Aphis</taxon>
    </lineage>
</organism>
<keyword evidence="1" id="KW-1133">Transmembrane helix</keyword>
<evidence type="ECO:0000313" key="2">
    <source>
        <dbReference type="EMBL" id="KAE9534389.1"/>
    </source>
</evidence>
<evidence type="ECO:0000313" key="3">
    <source>
        <dbReference type="Proteomes" id="UP000475862"/>
    </source>
</evidence>
<reference evidence="2 3" key="1">
    <citation type="submission" date="2019-08" db="EMBL/GenBank/DDBJ databases">
        <title>The genome of the soybean aphid Biotype 1, its phylome, world population structure and adaptation to the North American continent.</title>
        <authorList>
            <person name="Giordano R."/>
            <person name="Donthu R.K."/>
            <person name="Hernandez A.G."/>
            <person name="Wright C.L."/>
            <person name="Zimin A.V."/>
        </authorList>
    </citation>
    <scope>NUCLEOTIDE SEQUENCE [LARGE SCALE GENOMIC DNA]</scope>
    <source>
        <tissue evidence="2">Whole aphids</tissue>
    </source>
</reference>
<dbReference type="AlphaFoldDB" id="A0A6G0TMD2"/>
<dbReference type="EMBL" id="VYZN01000028">
    <property type="protein sequence ID" value="KAE9534389.1"/>
    <property type="molecule type" value="Genomic_DNA"/>
</dbReference>
<evidence type="ECO:0000256" key="1">
    <source>
        <dbReference type="SAM" id="Phobius"/>
    </source>
</evidence>